<protein>
    <submittedName>
        <fullName evidence="2">Uncharacterized protein</fullName>
    </submittedName>
</protein>
<evidence type="ECO:0000256" key="1">
    <source>
        <dbReference type="SAM" id="MobiDB-lite"/>
    </source>
</evidence>
<proteinExistence type="predicted"/>
<name>A0A0M9ACD5_9HYME</name>
<dbReference type="AlphaFoldDB" id="A0A0M9ACD5"/>
<evidence type="ECO:0000313" key="2">
    <source>
        <dbReference type="EMBL" id="KOX80966.1"/>
    </source>
</evidence>
<feature type="region of interest" description="Disordered" evidence="1">
    <location>
        <begin position="1"/>
        <end position="33"/>
    </location>
</feature>
<dbReference type="Gene3D" id="3.40.50.880">
    <property type="match status" value="1"/>
</dbReference>
<dbReference type="OrthoDB" id="543156at2759"/>
<dbReference type="InterPro" id="IPR029062">
    <property type="entry name" value="Class_I_gatase-like"/>
</dbReference>
<reference evidence="2 3" key="1">
    <citation type="submission" date="2015-07" db="EMBL/GenBank/DDBJ databases">
        <title>The genome of Melipona quadrifasciata.</title>
        <authorList>
            <person name="Pan H."/>
            <person name="Kapheim K."/>
        </authorList>
    </citation>
    <scope>NUCLEOTIDE SEQUENCE [LARGE SCALE GENOMIC DNA]</scope>
    <source>
        <strain evidence="2">0111107301</strain>
        <tissue evidence="2">Whole body</tissue>
    </source>
</reference>
<dbReference type="PANTHER" id="PTHR10224:SF12">
    <property type="entry name" value="GLYOXALASE ELBB"/>
    <property type="match status" value="1"/>
</dbReference>
<organism evidence="2 3">
    <name type="scientific">Melipona quadrifasciata</name>
    <dbReference type="NCBI Taxonomy" id="166423"/>
    <lineage>
        <taxon>Eukaryota</taxon>
        <taxon>Metazoa</taxon>
        <taxon>Ecdysozoa</taxon>
        <taxon>Arthropoda</taxon>
        <taxon>Hexapoda</taxon>
        <taxon>Insecta</taxon>
        <taxon>Pterygota</taxon>
        <taxon>Neoptera</taxon>
        <taxon>Endopterygota</taxon>
        <taxon>Hymenoptera</taxon>
        <taxon>Apocrita</taxon>
        <taxon>Aculeata</taxon>
        <taxon>Apoidea</taxon>
        <taxon>Anthophila</taxon>
        <taxon>Apidae</taxon>
        <taxon>Melipona</taxon>
    </lineage>
</organism>
<dbReference type="Proteomes" id="UP000053105">
    <property type="component" value="Unassembled WGS sequence"/>
</dbReference>
<sequence>MEKKKPPEGFKRISDIKRSASKEGRREGGKERRVFRSRVQTTSDLLVGEDEEKLLECGLGDVGEGATLFTETLAPLADKWVDRQKLLRSKEEVLASKTPRKLYRLTTVEKRQKFELTRKAKASIEADRKVNRSKNLLRYLVRDSSLSVNICSFTIAKVIKLTSSPTKTSILRQTYRQSRIIRLFSGRNLPAVGEASEEHDDEGNRERKRESEAAGCIKVQHNRNETTKIRSQNHLGLLDRKKNDDAFGERMQLNAGRRRKDDRHENVWDGIAKGVDTGHRLRACLLLHYITQTTLWATLCPSSIGVFSSDDFEKPKQVKESYLPLKILCGCGYLDGTEISEAVSSAIHICQKDMVPRFYAPDIDICDTVDHSTKQSDSKSPSRNGMVEAARLARSEIKPLCECKACKHEALVLPGGFGAAKTLLVILGKKLHKATVTRRIVPQQRFFASDLSLAKIFKVSKKKNDIMTWLIYESNDCTLTTCKSKSRNNVMMLEA</sequence>
<evidence type="ECO:0000313" key="3">
    <source>
        <dbReference type="Proteomes" id="UP000053105"/>
    </source>
</evidence>
<dbReference type="SUPFAM" id="SSF52317">
    <property type="entry name" value="Class I glutamine amidotransferase-like"/>
    <property type="match status" value="1"/>
</dbReference>
<dbReference type="STRING" id="166423.A0A0M9ACD5"/>
<keyword evidence="3" id="KW-1185">Reference proteome</keyword>
<accession>A0A0M9ACD5</accession>
<gene>
    <name evidence="2" type="ORF">WN51_00884</name>
</gene>
<dbReference type="PANTHER" id="PTHR10224">
    <property type="entry name" value="ES1 PROTEIN HOMOLOG, MITOCHONDRIAL"/>
    <property type="match status" value="1"/>
</dbReference>
<feature type="compositionally biased region" description="Basic and acidic residues" evidence="1">
    <location>
        <begin position="202"/>
        <end position="212"/>
    </location>
</feature>
<dbReference type="EMBL" id="KQ435694">
    <property type="protein sequence ID" value="KOX80966.1"/>
    <property type="molecule type" value="Genomic_DNA"/>
</dbReference>
<feature type="region of interest" description="Disordered" evidence="1">
    <location>
        <begin position="192"/>
        <end position="212"/>
    </location>
</feature>